<accession>A0A176WMY8</accession>
<reference evidence="2" key="1">
    <citation type="submission" date="2016-03" db="EMBL/GenBank/DDBJ databases">
        <title>Mechanisms controlling the formation of the plant cell surface in tip-growing cells are functionally conserved among land plants.</title>
        <authorList>
            <person name="Honkanen S."/>
            <person name="Jones V.A."/>
            <person name="Morieri G."/>
            <person name="Champion C."/>
            <person name="Hetherington A.J."/>
            <person name="Kelly S."/>
            <person name="Saint-Marcoux D."/>
            <person name="Proust H."/>
            <person name="Prescott H."/>
            <person name="Dolan L."/>
        </authorList>
    </citation>
    <scope>NUCLEOTIDE SEQUENCE [LARGE SCALE GENOMIC DNA]</scope>
    <source>
        <tissue evidence="2">Whole gametophyte</tissue>
    </source>
</reference>
<evidence type="ECO:0000313" key="2">
    <source>
        <dbReference type="EMBL" id="OAE34508.1"/>
    </source>
</evidence>
<dbReference type="Proteomes" id="UP000077202">
    <property type="component" value="Unassembled WGS sequence"/>
</dbReference>
<dbReference type="AlphaFoldDB" id="A0A176WMY8"/>
<name>A0A176WMY8_MARPO</name>
<feature type="region of interest" description="Disordered" evidence="1">
    <location>
        <begin position="83"/>
        <end position="129"/>
    </location>
</feature>
<dbReference type="EMBL" id="LVLJ01000396">
    <property type="protein sequence ID" value="OAE34508.1"/>
    <property type="molecule type" value="Genomic_DNA"/>
</dbReference>
<feature type="compositionally biased region" description="Polar residues" evidence="1">
    <location>
        <begin position="106"/>
        <end position="116"/>
    </location>
</feature>
<evidence type="ECO:0000313" key="3">
    <source>
        <dbReference type="Proteomes" id="UP000077202"/>
    </source>
</evidence>
<keyword evidence="3" id="KW-1185">Reference proteome</keyword>
<proteinExistence type="predicted"/>
<gene>
    <name evidence="2" type="ORF">AXG93_1299s1220</name>
</gene>
<feature type="compositionally biased region" description="Basic and acidic residues" evidence="1">
    <location>
        <begin position="83"/>
        <end position="93"/>
    </location>
</feature>
<protein>
    <submittedName>
        <fullName evidence="2">Uncharacterized protein</fullName>
    </submittedName>
</protein>
<sequence length="129" mass="15365">MTPPTTAKVQKLILLKVPYAELRPYRRELVELHLDFLLWDWNCVSASICKEMMNKNRNEGDHLKNNSMLWRIEHWTKDEEKRFPKEREVRAIESSEDTDEEDNVQPEESPQRTARGQFQVDVVATREQP</sequence>
<feature type="compositionally biased region" description="Acidic residues" evidence="1">
    <location>
        <begin position="94"/>
        <end position="105"/>
    </location>
</feature>
<organism evidence="2 3">
    <name type="scientific">Marchantia polymorpha subsp. ruderalis</name>
    <dbReference type="NCBI Taxonomy" id="1480154"/>
    <lineage>
        <taxon>Eukaryota</taxon>
        <taxon>Viridiplantae</taxon>
        <taxon>Streptophyta</taxon>
        <taxon>Embryophyta</taxon>
        <taxon>Marchantiophyta</taxon>
        <taxon>Marchantiopsida</taxon>
        <taxon>Marchantiidae</taxon>
        <taxon>Marchantiales</taxon>
        <taxon>Marchantiaceae</taxon>
        <taxon>Marchantia</taxon>
    </lineage>
</organism>
<comment type="caution">
    <text evidence="2">The sequence shown here is derived from an EMBL/GenBank/DDBJ whole genome shotgun (WGS) entry which is preliminary data.</text>
</comment>
<evidence type="ECO:0000256" key="1">
    <source>
        <dbReference type="SAM" id="MobiDB-lite"/>
    </source>
</evidence>